<dbReference type="PROSITE" id="PS50850">
    <property type="entry name" value="MFS"/>
    <property type="match status" value="1"/>
</dbReference>
<evidence type="ECO:0000259" key="7">
    <source>
        <dbReference type="PROSITE" id="PS50850"/>
    </source>
</evidence>
<feature type="compositionally biased region" description="Basic and acidic residues" evidence="5">
    <location>
        <begin position="62"/>
        <end position="73"/>
    </location>
</feature>
<dbReference type="PANTHER" id="PTHR23502">
    <property type="entry name" value="MAJOR FACILITATOR SUPERFAMILY"/>
    <property type="match status" value="1"/>
</dbReference>
<keyword evidence="4 6" id="KW-0472">Membrane</keyword>
<feature type="transmembrane region" description="Helical" evidence="6">
    <location>
        <begin position="109"/>
        <end position="133"/>
    </location>
</feature>
<dbReference type="KEGG" id="dha:DEHA2A10362g"/>
<dbReference type="InterPro" id="IPR036259">
    <property type="entry name" value="MFS_trans_sf"/>
</dbReference>
<feature type="transmembrane region" description="Helical" evidence="6">
    <location>
        <begin position="199"/>
        <end position="222"/>
    </location>
</feature>
<dbReference type="Proteomes" id="UP000000599">
    <property type="component" value="Chromosome A"/>
</dbReference>
<evidence type="ECO:0000256" key="3">
    <source>
        <dbReference type="ARBA" id="ARBA00022989"/>
    </source>
</evidence>
<dbReference type="GeneID" id="2899607"/>
<evidence type="ECO:0000256" key="6">
    <source>
        <dbReference type="SAM" id="Phobius"/>
    </source>
</evidence>
<keyword evidence="2 6" id="KW-0812">Transmembrane</keyword>
<accession>Q6BYD7</accession>
<dbReference type="VEuPathDB" id="FungiDB:DEHA2A10362g"/>
<reference evidence="8 9" key="1">
    <citation type="journal article" date="2004" name="Nature">
        <title>Genome evolution in yeasts.</title>
        <authorList>
            <consortium name="Genolevures"/>
            <person name="Dujon B."/>
            <person name="Sherman D."/>
            <person name="Fischer G."/>
            <person name="Durrens P."/>
            <person name="Casaregola S."/>
            <person name="Lafontaine I."/>
            <person name="de Montigny J."/>
            <person name="Marck C."/>
            <person name="Neuveglise C."/>
            <person name="Talla E."/>
            <person name="Goffard N."/>
            <person name="Frangeul L."/>
            <person name="Aigle M."/>
            <person name="Anthouard V."/>
            <person name="Babour A."/>
            <person name="Barbe V."/>
            <person name="Barnay S."/>
            <person name="Blanchin S."/>
            <person name="Beckerich J.M."/>
            <person name="Beyne E."/>
            <person name="Bleykasten C."/>
            <person name="Boisrame A."/>
            <person name="Boyer J."/>
            <person name="Cattolico L."/>
            <person name="Confanioleri F."/>
            <person name="de Daruvar A."/>
            <person name="Despons L."/>
            <person name="Fabre E."/>
            <person name="Fairhead C."/>
            <person name="Ferry-Dumazet H."/>
            <person name="Groppi A."/>
            <person name="Hantraye F."/>
            <person name="Hennequin C."/>
            <person name="Jauniaux N."/>
            <person name="Joyet P."/>
            <person name="Kachouri R."/>
            <person name="Kerrest A."/>
            <person name="Koszul R."/>
            <person name="Lemaire M."/>
            <person name="Lesur I."/>
            <person name="Ma L."/>
            <person name="Muller H."/>
            <person name="Nicaud J.M."/>
            <person name="Nikolski M."/>
            <person name="Oztas S."/>
            <person name="Ozier-Kalogeropoulos O."/>
            <person name="Pellenz S."/>
            <person name="Potier S."/>
            <person name="Richard G.F."/>
            <person name="Straub M.L."/>
            <person name="Suleau A."/>
            <person name="Swennene D."/>
            <person name="Tekaia F."/>
            <person name="Wesolowski-Louvel M."/>
            <person name="Westhof E."/>
            <person name="Wirth B."/>
            <person name="Zeniou-Meyer M."/>
            <person name="Zivanovic I."/>
            <person name="Bolotin-Fukuhara M."/>
            <person name="Thierry A."/>
            <person name="Bouchier C."/>
            <person name="Caudron B."/>
            <person name="Scarpelli C."/>
            <person name="Gaillardin C."/>
            <person name="Weissenbach J."/>
            <person name="Wincker P."/>
            <person name="Souciet J.L."/>
        </authorList>
    </citation>
    <scope>NUCLEOTIDE SEQUENCE [LARGE SCALE GENOMIC DNA]</scope>
    <source>
        <strain evidence="9">ATCC 36239 / CBS 767 / BCRC 21394 / JCM 1990 / NBRC 0083 / IGC 2968</strain>
    </source>
</reference>
<evidence type="ECO:0000256" key="5">
    <source>
        <dbReference type="SAM" id="MobiDB-lite"/>
    </source>
</evidence>
<dbReference type="Pfam" id="PF07690">
    <property type="entry name" value="MFS_1"/>
    <property type="match status" value="1"/>
</dbReference>
<feature type="compositionally biased region" description="Low complexity" evidence="5">
    <location>
        <begin position="1"/>
        <end position="10"/>
    </location>
</feature>
<feature type="transmembrane region" description="Helical" evidence="6">
    <location>
        <begin position="507"/>
        <end position="525"/>
    </location>
</feature>
<dbReference type="Gene3D" id="1.20.1250.20">
    <property type="entry name" value="MFS general substrate transporter like domains"/>
    <property type="match status" value="1"/>
</dbReference>
<dbReference type="HOGENOM" id="CLU_008455_8_0_1"/>
<feature type="compositionally biased region" description="Low complexity" evidence="5">
    <location>
        <begin position="45"/>
        <end position="56"/>
    </location>
</feature>
<feature type="transmembrane region" description="Helical" evidence="6">
    <location>
        <begin position="234"/>
        <end position="256"/>
    </location>
</feature>
<dbReference type="PANTHER" id="PTHR23502:SF64">
    <property type="entry name" value="TRANSPORTER, PUTATIVE (AFU_ORTHOLOGUE AFUA_3G11760)-RELATED"/>
    <property type="match status" value="1"/>
</dbReference>
<dbReference type="AlphaFoldDB" id="Q6BYD7"/>
<keyword evidence="9" id="KW-1185">Reference proteome</keyword>
<name>Q6BYD7_DEBHA</name>
<evidence type="ECO:0000313" key="8">
    <source>
        <dbReference type="EMBL" id="CAG84748.2"/>
    </source>
</evidence>
<gene>
    <name evidence="8" type="ordered locus">DEHA2A10362g</name>
</gene>
<dbReference type="InParanoid" id="Q6BYD7"/>
<dbReference type="GO" id="GO:0005886">
    <property type="term" value="C:plasma membrane"/>
    <property type="evidence" value="ECO:0007669"/>
    <property type="project" value="TreeGrafter"/>
</dbReference>
<feature type="transmembrane region" description="Helical" evidence="6">
    <location>
        <begin position="366"/>
        <end position="387"/>
    </location>
</feature>
<sequence>MSSRSTSSLESAEESFHESQPNVFNETIPLELTSVTDEAVHRSISRIQSRRSSNSRLPGQDEDQRIEQHVSPYRDIEKALGDEKSNGSDIDATSKDTKTERFSNRTKKICIFIAAVSGFLSPLSSLAFLPAIPEMAKEYNTTGEIINVSSAVYCVFMSLSPCVFSPFSDIYGRRFSFLVCSCLFSVCSILVAVSPHLAMFFVFRSLTALVGTAFFSIGAHIVGDLYIPTERGTYMSIIIMGAQFGTALGSVGGGIIVNFTSWRVIFFVLAGIGFVVMAMAFVFLPETSLETKHQIVLREARKDNPNKKFVFITYNPLRIMTALKYPNLSIDGFITISVVFTMYSLLTPIRYVMDPRFDLTSPILSALFYLPPGLGYLVGSLFGGRWADYTVKKYIKIKGRRVPEDRLRTILIPIGVVYPACMIIYGWSVEKEKGGIAVPVIFMFISGVAQTCIFPAANTYCVDSMPELGGDGIGSSYFSRYIAAAVASATCLRSIDNIGVGWSCTISAFVLWVGAICGIVLIYFGESMRKKALIKYGLRTPESFNTN</sequence>
<feature type="transmembrane region" description="Helical" evidence="6">
    <location>
        <begin position="328"/>
        <end position="346"/>
    </location>
</feature>
<keyword evidence="3 6" id="KW-1133">Transmembrane helix</keyword>
<evidence type="ECO:0000256" key="4">
    <source>
        <dbReference type="ARBA" id="ARBA00023136"/>
    </source>
</evidence>
<feature type="transmembrane region" description="Helical" evidence="6">
    <location>
        <begin position="175"/>
        <end position="193"/>
    </location>
</feature>
<feature type="transmembrane region" description="Helical" evidence="6">
    <location>
        <begin position="407"/>
        <end position="428"/>
    </location>
</feature>
<evidence type="ECO:0000256" key="2">
    <source>
        <dbReference type="ARBA" id="ARBA00022692"/>
    </source>
</evidence>
<evidence type="ECO:0000313" key="9">
    <source>
        <dbReference type="Proteomes" id="UP000000599"/>
    </source>
</evidence>
<feature type="transmembrane region" description="Helical" evidence="6">
    <location>
        <begin position="262"/>
        <end position="284"/>
    </location>
</feature>
<dbReference type="GO" id="GO:0022857">
    <property type="term" value="F:transmembrane transporter activity"/>
    <property type="evidence" value="ECO:0007669"/>
    <property type="project" value="InterPro"/>
</dbReference>
<dbReference type="SUPFAM" id="SSF103473">
    <property type="entry name" value="MFS general substrate transporter"/>
    <property type="match status" value="1"/>
</dbReference>
<dbReference type="InterPro" id="IPR011701">
    <property type="entry name" value="MFS"/>
</dbReference>
<feature type="domain" description="Major facilitator superfamily (MFS) profile" evidence="7">
    <location>
        <begin position="110"/>
        <end position="530"/>
    </location>
</feature>
<comment type="subcellular location">
    <subcellularLocation>
        <location evidence="1">Membrane</location>
        <topology evidence="1">Multi-pass membrane protein</topology>
    </subcellularLocation>
</comment>
<dbReference type="EMBL" id="CR382133">
    <property type="protein sequence ID" value="CAG84748.2"/>
    <property type="molecule type" value="Genomic_DNA"/>
</dbReference>
<dbReference type="InterPro" id="IPR020846">
    <property type="entry name" value="MFS_dom"/>
</dbReference>
<evidence type="ECO:0000256" key="1">
    <source>
        <dbReference type="ARBA" id="ARBA00004141"/>
    </source>
</evidence>
<dbReference type="OrthoDB" id="3066029at2759"/>
<organism evidence="8 9">
    <name type="scientific">Debaryomyces hansenii (strain ATCC 36239 / CBS 767 / BCRC 21394 / JCM 1990 / NBRC 0083 / IGC 2968)</name>
    <name type="common">Yeast</name>
    <name type="synonym">Torulaspora hansenii</name>
    <dbReference type="NCBI Taxonomy" id="284592"/>
    <lineage>
        <taxon>Eukaryota</taxon>
        <taxon>Fungi</taxon>
        <taxon>Dikarya</taxon>
        <taxon>Ascomycota</taxon>
        <taxon>Saccharomycotina</taxon>
        <taxon>Pichiomycetes</taxon>
        <taxon>Debaryomycetaceae</taxon>
        <taxon>Debaryomyces</taxon>
    </lineage>
</organism>
<dbReference type="RefSeq" id="XP_456782.2">
    <property type="nucleotide sequence ID" value="XM_456782.1"/>
</dbReference>
<dbReference type="eggNOG" id="KOG0255">
    <property type="taxonomic scope" value="Eukaryota"/>
</dbReference>
<feature type="region of interest" description="Disordered" evidence="5">
    <location>
        <begin position="1"/>
        <end position="73"/>
    </location>
</feature>
<dbReference type="OMA" id="GNYFMRY"/>
<feature type="transmembrane region" description="Helical" evidence="6">
    <location>
        <begin position="434"/>
        <end position="457"/>
    </location>
</feature>
<proteinExistence type="predicted"/>
<protein>
    <submittedName>
        <fullName evidence="8">DEHA2A10362p</fullName>
    </submittedName>
</protein>
<feature type="transmembrane region" description="Helical" evidence="6">
    <location>
        <begin position="145"/>
        <end position="163"/>
    </location>
</feature>